<feature type="domain" description="SWIM-type" evidence="5">
    <location>
        <begin position="97"/>
        <end position="143"/>
    </location>
</feature>
<dbReference type="Pfam" id="PF00176">
    <property type="entry name" value="SNF2-rel_dom"/>
    <property type="match status" value="1"/>
</dbReference>
<dbReference type="CDD" id="cd18793">
    <property type="entry name" value="SF2_C_SNF"/>
    <property type="match status" value="1"/>
</dbReference>
<dbReference type="Proteomes" id="UP000613743">
    <property type="component" value="Unassembled WGS sequence"/>
</dbReference>
<dbReference type="GO" id="GO:0004386">
    <property type="term" value="F:helicase activity"/>
    <property type="evidence" value="ECO:0007669"/>
    <property type="project" value="UniProtKB-KW"/>
</dbReference>
<keyword evidence="1" id="KW-0378">Hydrolase</keyword>
<evidence type="ECO:0000313" key="9">
    <source>
        <dbReference type="Proteomes" id="UP000613743"/>
    </source>
</evidence>
<dbReference type="SMART" id="SM00490">
    <property type="entry name" value="HELICc"/>
    <property type="match status" value="1"/>
</dbReference>
<feature type="domain" description="Helicase ATP-binding" evidence="6">
    <location>
        <begin position="810"/>
        <end position="970"/>
    </location>
</feature>
<feature type="region of interest" description="Disordered" evidence="4">
    <location>
        <begin position="245"/>
        <end position="274"/>
    </location>
</feature>
<keyword evidence="9" id="KW-1185">Reference proteome</keyword>
<dbReference type="RefSeq" id="WP_188916641.1">
    <property type="nucleotide sequence ID" value="NZ_BMPZ01000001.1"/>
</dbReference>
<name>A0A917N664_9GAMM</name>
<feature type="domain" description="Helicase C-terminal" evidence="7">
    <location>
        <begin position="1098"/>
        <end position="1252"/>
    </location>
</feature>
<dbReference type="EMBL" id="BMPZ01000001">
    <property type="protein sequence ID" value="GGI67215.1"/>
    <property type="molecule type" value="Genomic_DNA"/>
</dbReference>
<dbReference type="Pfam" id="PF00271">
    <property type="entry name" value="Helicase_C"/>
    <property type="match status" value="1"/>
</dbReference>
<evidence type="ECO:0000256" key="2">
    <source>
        <dbReference type="ARBA" id="ARBA00022806"/>
    </source>
</evidence>
<dbReference type="PROSITE" id="PS51192">
    <property type="entry name" value="HELICASE_ATP_BIND_1"/>
    <property type="match status" value="1"/>
</dbReference>
<keyword evidence="3" id="KW-0863">Zinc-finger</keyword>
<evidence type="ECO:0000256" key="1">
    <source>
        <dbReference type="ARBA" id="ARBA00022801"/>
    </source>
</evidence>
<dbReference type="InterPro" id="IPR049730">
    <property type="entry name" value="SNF2/RAD54-like_C"/>
</dbReference>
<evidence type="ECO:0000256" key="4">
    <source>
        <dbReference type="SAM" id="MobiDB-lite"/>
    </source>
</evidence>
<evidence type="ECO:0000256" key="3">
    <source>
        <dbReference type="PROSITE-ProRule" id="PRU00325"/>
    </source>
</evidence>
<dbReference type="AlphaFoldDB" id="A0A917N664"/>
<dbReference type="PANTHER" id="PTHR10799">
    <property type="entry name" value="SNF2/RAD54 HELICASE FAMILY"/>
    <property type="match status" value="1"/>
</dbReference>
<dbReference type="SMART" id="SM00487">
    <property type="entry name" value="DEXDc"/>
    <property type="match status" value="1"/>
</dbReference>
<dbReference type="GO" id="GO:0005524">
    <property type="term" value="F:ATP binding"/>
    <property type="evidence" value="ECO:0007669"/>
    <property type="project" value="InterPro"/>
</dbReference>
<proteinExistence type="predicted"/>
<dbReference type="PROSITE" id="PS50966">
    <property type="entry name" value="ZF_SWIM"/>
    <property type="match status" value="1"/>
</dbReference>
<dbReference type="InterPro" id="IPR038718">
    <property type="entry name" value="SNF2-like_sf"/>
</dbReference>
<dbReference type="GO" id="GO:0008270">
    <property type="term" value="F:zinc ion binding"/>
    <property type="evidence" value="ECO:0007669"/>
    <property type="project" value="UniProtKB-KW"/>
</dbReference>
<gene>
    <name evidence="8" type="ORF">GCM10009332_00330</name>
</gene>
<dbReference type="InterPro" id="IPR027417">
    <property type="entry name" value="P-loop_NTPase"/>
</dbReference>
<keyword evidence="3" id="KW-0479">Metal-binding</keyword>
<dbReference type="InterPro" id="IPR014001">
    <property type="entry name" value="Helicase_ATP-bd"/>
</dbReference>
<dbReference type="InterPro" id="IPR001650">
    <property type="entry name" value="Helicase_C-like"/>
</dbReference>
<dbReference type="SUPFAM" id="SSF52540">
    <property type="entry name" value="P-loop containing nucleoside triphosphate hydrolases"/>
    <property type="match status" value="2"/>
</dbReference>
<feature type="compositionally biased region" description="Basic and acidic residues" evidence="4">
    <location>
        <begin position="262"/>
        <end position="274"/>
    </location>
</feature>
<dbReference type="PROSITE" id="PS51194">
    <property type="entry name" value="HELICASE_CTER"/>
    <property type="match status" value="1"/>
</dbReference>
<evidence type="ECO:0000313" key="8">
    <source>
        <dbReference type="EMBL" id="GGI67215.1"/>
    </source>
</evidence>
<dbReference type="CDD" id="cd18012">
    <property type="entry name" value="DEXQc_arch_SWI2_SNF2"/>
    <property type="match status" value="1"/>
</dbReference>
<keyword evidence="2 8" id="KW-0347">Helicase</keyword>
<evidence type="ECO:0000259" key="6">
    <source>
        <dbReference type="PROSITE" id="PS51192"/>
    </source>
</evidence>
<evidence type="ECO:0000259" key="7">
    <source>
        <dbReference type="PROSITE" id="PS51194"/>
    </source>
</evidence>
<dbReference type="InterPro" id="IPR000330">
    <property type="entry name" value="SNF2_N"/>
</dbReference>
<dbReference type="GO" id="GO:0016787">
    <property type="term" value="F:hydrolase activity"/>
    <property type="evidence" value="ECO:0007669"/>
    <property type="project" value="UniProtKB-KW"/>
</dbReference>
<keyword evidence="3" id="KW-0862">Zinc</keyword>
<dbReference type="Gene3D" id="3.40.50.300">
    <property type="entry name" value="P-loop containing nucleotide triphosphate hydrolases"/>
    <property type="match status" value="1"/>
</dbReference>
<comment type="caution">
    <text evidence="8">The sequence shown here is derived from an EMBL/GenBank/DDBJ whole genome shotgun (WGS) entry which is preliminary data.</text>
</comment>
<accession>A0A917N664</accession>
<organism evidence="8 9">
    <name type="scientific">Shewanella gelidii</name>
    <dbReference type="NCBI Taxonomy" id="1642821"/>
    <lineage>
        <taxon>Bacteria</taxon>
        <taxon>Pseudomonadati</taxon>
        <taxon>Pseudomonadota</taxon>
        <taxon>Gammaproteobacteria</taxon>
        <taxon>Alteromonadales</taxon>
        <taxon>Shewanellaceae</taxon>
        <taxon>Shewanella</taxon>
    </lineage>
</organism>
<protein>
    <submittedName>
        <fullName evidence="8">Helicase/SNF2 family domain protein</fullName>
    </submittedName>
</protein>
<dbReference type="Gene3D" id="3.40.50.10810">
    <property type="entry name" value="Tandem AAA-ATPase domain"/>
    <property type="match status" value="1"/>
</dbReference>
<reference evidence="8" key="2">
    <citation type="submission" date="2020-09" db="EMBL/GenBank/DDBJ databases">
        <authorList>
            <person name="Sun Q."/>
            <person name="Ohkuma M."/>
        </authorList>
    </citation>
    <scope>NUCLEOTIDE SEQUENCE</scope>
    <source>
        <strain evidence="8">JCM 30804</strain>
    </source>
</reference>
<feature type="compositionally biased region" description="Polar residues" evidence="4">
    <location>
        <begin position="252"/>
        <end position="261"/>
    </location>
</feature>
<keyword evidence="2 8" id="KW-0067">ATP-binding</keyword>
<evidence type="ECO:0000259" key="5">
    <source>
        <dbReference type="PROSITE" id="PS50966"/>
    </source>
</evidence>
<sequence>MSFPNGFFSIGRLGANLDMDKIDFMVHGTDQTFNVTQAEIEHCFNDKTLEQGLEVRKKFSISHWIYAVTGAGNRSRDPDGSPDAVSARVKERGGKTYHVGLTRYQDELQNASNLGSSSLIVCRCSCQVGLNCIHGAVVALSLALKDLSPNHLLQEELAIQKRLNHRKAGLVSSCDVQTRAADHVLTSTPFDSTHCEPANGTAAQHAEDSAAVGLGKRAANQTQSDTNDADVLLEEPLDLSSVSKLRGVNHPKGTNTGTHLPSKNDFHVQRDSRNTSRQAEPLSLWLAQLGQISQCTTDATPEARQRKSDSDEVIFILQEGRNGINVNVKRSRRGKRGDYLKGSQIAISDFRYFVPQWVDAQEQQILSLLTPSDGKSERFGELTGDVGYLALKKMVNSGRCFWEENRIPVKWVEKASLQVQWSQKQLGYQIQFNLQGHENWELLETEPLCFFDADYLTTGWIETDFSAAQLRYLQSMPSVPALSLESTARQLLQYFPAPQLTLPPAVAVDYIETKCVPNAYFMMLNAKPVLRIGFQYAEHVFGGLCEKSAQQLSVVHNHKQLVQVRRDCKFEASVRAELIALGLEQVKRDSGDGLEQWGCVAEQDELQLWLALLGPQTKRWQSQDWHVQVDESFDIGVQESTVNIEVNEGDKGWFAIGMTVVIDSQPVALLPMIASWLALQAKSNDRRALADIWQQTPKLLLPAPTGGRVLVDVQQIQPLLRVIEELFSHSGSHAKSLDTEFLQLPVSRAALLTELQAPQHGSCQVQVNSDKLLNLAKQLEHFNGIAEVEPPQGLKATLREYQAQGLSWISFLQQYQLGGILADDMGLGKTLQALAFILKQKQAGKLKQGALIICPTSLIGNWQQEAKKFTPALRVVLLQGQKRHQVVADIESADIVITTYPLISRDQAFYDSRCFDVLILDEAQQIKNSQAKVTRVVNQLNADFKLCLTGTPLENHLGELKSLMDFCLPGLLGDSKQFAKQYRTPIEKHADKDVAKQLQQIMAPFLLRRTKTQVASELPSKTEIDVLLEMESDQRNLYESIRIAMEKKLRELFARKGTSGSQIEFLDALLKLRQSCCDARLVKLEQAQYVQQSAKLEWLKHHLPEMLEEGRKVLIFSQFTSMLSLIQSQLEAQGIRYSLLTGETRERQPQIDAFQSGQQSVFLISLKAGGTGLNLTAADTVIHYDPWWNPAIERQATDRAYRIGQEKPVFVYKLIARGTVEEKIQRMQQNKQGLSESLFDHEGQQVWQGGADELLSLLN</sequence>
<dbReference type="InterPro" id="IPR007527">
    <property type="entry name" value="Znf_SWIM"/>
</dbReference>
<keyword evidence="2 8" id="KW-0547">Nucleotide-binding</keyword>
<reference evidence="8" key="1">
    <citation type="journal article" date="2014" name="Int. J. Syst. Evol. Microbiol.">
        <title>Complete genome sequence of Corynebacterium casei LMG S-19264T (=DSM 44701T), isolated from a smear-ripened cheese.</title>
        <authorList>
            <consortium name="US DOE Joint Genome Institute (JGI-PGF)"/>
            <person name="Walter F."/>
            <person name="Albersmeier A."/>
            <person name="Kalinowski J."/>
            <person name="Ruckert C."/>
        </authorList>
    </citation>
    <scope>NUCLEOTIDE SEQUENCE</scope>
    <source>
        <strain evidence="8">JCM 30804</strain>
    </source>
</reference>